<feature type="compositionally biased region" description="Basic and acidic residues" evidence="1">
    <location>
        <begin position="736"/>
        <end position="752"/>
    </location>
</feature>
<sequence length="1921" mass="212545">MDDGVEDVDDDALPEKVPCTFKLELRGAAARSSVAHVSLVMVCGTQSELPNFELVRERCLQDFEIDEKLEEMVKEDTDSWIYASTVMQLWKVHEFYDPRLPGFGARMSLVCNDESWQDSIKGYPWTTRKWVGYVGEVLRAKVKHKDLSMQLSGAAGLWELAADRQNHAHLSLATLCDILSTITAIPKDYDPTVAVFSQMHRKVEGKAESSKALRVREDLHGAAGELRACGIRAIWCVSVTKSLRHGLLDLGALELCLKLVKAVLRLKTGEPQYMLMEGLAGATSMLLCDQGGRERAVPSEGSVIMHIDRLRSSFFGFSLRQLWDVLGGACYSRHSKPTVALCFARTLCNLLSADITYRVKFIANGGLTHLILLLGTENEMLALAGMILSLLMKDSAGCEGIIRSGQLPELTTLSLSQLRRAMDNLDTLQSRPALHLQGPEVPFPHLGAELFDLLSACIYSCCYCASLSVLLGLVSDIGQYIHLLVDTVDSALGCSHEDQTPRMLASPLIASKEEVRVRMVAALAALSWSHDLSATLLQAGVRSVVEGLVAPWRPQAVRLKALGLLLGLASHPEGKVDGRGGFREELIQGGCIPLLLRQAGSAQADHPKRPQRLQTEAVAAGLMLLSADAWGHLQSKNYSGAALCSLALHPENGATLWDLGAVALHPFSLVALLRTLLDQLNSTARIGKEKKLLTMRVLEWVTATCALVIYRVTADMWREREVEEEEEKPVTPPEPARAEEGQDGSEARRDEVGDSAETAEEGENDEEQPAKVEKPQEPAVIISPAAILVDALLEVARLRWRHCQALHTSHMLAMSILQWMTAAMPELIQRLKPMHEDASLLTMALDEEVPSQTRHAAFALHMSISSTFGYTTEGDQTKDGPTASMVAVSLMKSSDPALQEAGVQSCGHMAYSNMVQQQKLVEDEAVEALVRLLEASHESDPTFGSLILHTMLNLSTFPEAQLQLAKFALKLLLAINQEEKSGRDQQKYSSAVLNNIHRHPKNGTRFYRAEIREKMKRNAAMMHAAQSAPCLPVIHSAPAGLQQGPSSQHSSPVSSSLPNIPSASDMPKARRARSQSRSPPPATTLNPKQKPKAAKAPRGKPTPAATAKPKGGDPEEIPGTTKPDGGDPEETLPPTKPEGGDPAKVPRKPRRRNAKVALPSKSKGSENPPSQPAMQPVPEEPSTPSCGDEGVASAQAVEEKEEETVKQRFMKWSKDTFIAPCQGHLHSNVHRDSKLAKRRRRTAQKVDQMLEDSSSALPDVWKGSGQDSAVKSVTLLELRKELMKPQQTIWKAVVGQDEQGIQVEDDEGAEELMDPERMWQPQLRAADVTRVPPDPEEAALAFLEPKEAVRIELQLKNSRRRNKVHFNDHGVGVIPDNKVLAMWEAHEGSKVCEDLFPKYDLPDGRQVHFHQPKKQLVDEQHMGPVAAAAPLFSTEAMSQGGLPSVDELMRQTCAMPPATLPDPVKQRPLAPPKPPKAILFNRPTMVPIFVTGQEVEGGKKLRVQRKPASQRPPTPKPPIDWFKHIFKKHKSVFAPRRRKADSKDYYDTQACWSDSFEIEWAMLATKPGLVKLMGSPDDVSHAKQVTFQFFMILHNIFYEYCSLDLESPWNLGLNCFTKFAKDAKIIDETSANCKAADLDQYFIAVNVVPLKNSKANLNNPARSLVMYEWLDMLVRCGIAKYGSKDSQPDTAPLSPSKAYERLLHEIFKVEGAPLECSHAVAVAPDDFRIAELYKEEVDQFFMSNLPLLKALYNHTKGLSRSTRLTVPDYMSLMQSLHLIVDGDNGMLVAREVLLCFMKSRMLIVNPREQDFKGKSLDFVDFLECLARLADCLSPPTLDDLRGSGVESVLEYYKMTIFSRTKPLPRRSSYGMWSPNTRPLVEKIQKLMDLIEFHLMKKHGVSDHRKLVKKLVHLTTFTSGNV</sequence>
<feature type="compositionally biased region" description="Basic residues" evidence="1">
    <location>
        <begin position="1089"/>
        <end position="1098"/>
    </location>
</feature>
<comment type="caution">
    <text evidence="2">The sequence shown here is derived from an EMBL/GenBank/DDBJ whole genome shotgun (WGS) entry which is preliminary data.</text>
</comment>
<dbReference type="InterPro" id="IPR016024">
    <property type="entry name" value="ARM-type_fold"/>
</dbReference>
<evidence type="ECO:0000313" key="2">
    <source>
        <dbReference type="EMBL" id="KAK3241123.1"/>
    </source>
</evidence>
<dbReference type="SUPFAM" id="SSF48371">
    <property type="entry name" value="ARM repeat"/>
    <property type="match status" value="2"/>
</dbReference>
<protein>
    <submittedName>
        <fullName evidence="2">Uncharacterized protein</fullName>
    </submittedName>
</protein>
<feature type="region of interest" description="Disordered" evidence="1">
    <location>
        <begin position="1036"/>
        <end position="1206"/>
    </location>
</feature>
<feature type="compositionally biased region" description="Acidic residues" evidence="1">
    <location>
        <begin position="753"/>
        <end position="767"/>
    </location>
</feature>
<organism evidence="2 3">
    <name type="scientific">Cymbomonas tetramitiformis</name>
    <dbReference type="NCBI Taxonomy" id="36881"/>
    <lineage>
        <taxon>Eukaryota</taxon>
        <taxon>Viridiplantae</taxon>
        <taxon>Chlorophyta</taxon>
        <taxon>Pyramimonadophyceae</taxon>
        <taxon>Pyramimonadales</taxon>
        <taxon>Pyramimonadaceae</taxon>
        <taxon>Cymbomonas</taxon>
    </lineage>
</organism>
<dbReference type="EMBL" id="LGRX02033466">
    <property type="protein sequence ID" value="KAK3241123.1"/>
    <property type="molecule type" value="Genomic_DNA"/>
</dbReference>
<feature type="compositionally biased region" description="Low complexity" evidence="1">
    <location>
        <begin position="1099"/>
        <end position="1109"/>
    </location>
</feature>
<proteinExistence type="predicted"/>
<dbReference type="Proteomes" id="UP001190700">
    <property type="component" value="Unassembled WGS sequence"/>
</dbReference>
<reference evidence="2 3" key="1">
    <citation type="journal article" date="2015" name="Genome Biol. Evol.">
        <title>Comparative Genomics of a Bacterivorous Green Alga Reveals Evolutionary Causalities and Consequences of Phago-Mixotrophic Mode of Nutrition.</title>
        <authorList>
            <person name="Burns J.A."/>
            <person name="Paasch A."/>
            <person name="Narechania A."/>
            <person name="Kim E."/>
        </authorList>
    </citation>
    <scope>NUCLEOTIDE SEQUENCE [LARGE SCALE GENOMIC DNA]</scope>
    <source>
        <strain evidence="2 3">PLY_AMNH</strain>
    </source>
</reference>
<evidence type="ECO:0000313" key="3">
    <source>
        <dbReference type="Proteomes" id="UP001190700"/>
    </source>
</evidence>
<keyword evidence="3" id="KW-1185">Reference proteome</keyword>
<feature type="compositionally biased region" description="Low complexity" evidence="1">
    <location>
        <begin position="1045"/>
        <end position="1062"/>
    </location>
</feature>
<dbReference type="InterPro" id="IPR011989">
    <property type="entry name" value="ARM-like"/>
</dbReference>
<accession>A0AAE0BQX0</accession>
<name>A0AAE0BQX0_9CHLO</name>
<feature type="region of interest" description="Disordered" evidence="1">
    <location>
        <begin position="721"/>
        <end position="777"/>
    </location>
</feature>
<evidence type="ECO:0000256" key="1">
    <source>
        <dbReference type="SAM" id="MobiDB-lite"/>
    </source>
</evidence>
<dbReference type="Gene3D" id="1.25.10.10">
    <property type="entry name" value="Leucine-rich Repeat Variant"/>
    <property type="match status" value="2"/>
</dbReference>
<gene>
    <name evidence="2" type="ORF">CYMTET_49085</name>
</gene>
<feature type="compositionally biased region" description="Basic residues" evidence="1">
    <location>
        <begin position="1145"/>
        <end position="1154"/>
    </location>
</feature>